<dbReference type="AlphaFoldDB" id="A0A1N6RUI5"/>
<evidence type="ECO:0000313" key="2">
    <source>
        <dbReference type="EMBL" id="SIQ32495.1"/>
    </source>
</evidence>
<evidence type="ECO:0000259" key="1">
    <source>
        <dbReference type="Pfam" id="PF00535"/>
    </source>
</evidence>
<gene>
    <name evidence="2" type="ORF">SAMN05920897_10724</name>
</gene>
<evidence type="ECO:0000313" key="3">
    <source>
        <dbReference type="Proteomes" id="UP000186400"/>
    </source>
</evidence>
<dbReference type="RefSeq" id="WP_076488460.1">
    <property type="nucleotide sequence ID" value="NZ_FTMS01000007.1"/>
</dbReference>
<keyword evidence="3" id="KW-1185">Reference proteome</keyword>
<organism evidence="2 3">
    <name type="scientific">Alkalispirochaeta americana</name>
    <dbReference type="NCBI Taxonomy" id="159291"/>
    <lineage>
        <taxon>Bacteria</taxon>
        <taxon>Pseudomonadati</taxon>
        <taxon>Spirochaetota</taxon>
        <taxon>Spirochaetia</taxon>
        <taxon>Spirochaetales</taxon>
        <taxon>Spirochaetaceae</taxon>
        <taxon>Alkalispirochaeta</taxon>
    </lineage>
</organism>
<protein>
    <submittedName>
        <fullName evidence="2">Glycosyltransferase, GT2 family</fullName>
    </submittedName>
</protein>
<sequence>MVDTVLLPVPIPSVTVICPFYNLTPYLDRLLPSLASQDYPGPSRILLVDNRSTDGSPQVCRDAGFTVLSCDHLASSYAARNVGIRNASGDILAFIDADCAAAPDWLSRGVSALEQSGADFLAGNVLFEFRNPHSPWEQLEAALHMDNEALAAMGRAVTANVFVRRSLFGRVGLYREHQVSGEDVAWSLRAVAAGARLAYCPRTVVYHPTRDGRESLKKAFRVGRGMRAHRAGAHGLGVLKRVIRSFLPPSLGPALRALRGKGYPARSIRIIGPLWALSLCKAAGLVRESAVRAFVSSQPSGSDP</sequence>
<dbReference type="EMBL" id="FTMS01000007">
    <property type="protein sequence ID" value="SIQ32495.1"/>
    <property type="molecule type" value="Genomic_DNA"/>
</dbReference>
<dbReference type="InterPro" id="IPR029044">
    <property type="entry name" value="Nucleotide-diphossugar_trans"/>
</dbReference>
<keyword evidence="2" id="KW-0808">Transferase</keyword>
<reference evidence="2 3" key="1">
    <citation type="submission" date="2017-01" db="EMBL/GenBank/DDBJ databases">
        <authorList>
            <person name="Mah S.A."/>
            <person name="Swanson W.J."/>
            <person name="Moy G.W."/>
            <person name="Vacquier V.D."/>
        </authorList>
    </citation>
    <scope>NUCLEOTIDE SEQUENCE [LARGE SCALE GENOMIC DNA]</scope>
    <source>
        <strain evidence="2 3">ASpG1</strain>
    </source>
</reference>
<dbReference type="PANTHER" id="PTHR43646:SF3">
    <property type="entry name" value="SLR1566 PROTEIN"/>
    <property type="match status" value="1"/>
</dbReference>
<accession>A0A1N6RUI5</accession>
<name>A0A1N6RUI5_9SPIO</name>
<feature type="domain" description="Glycosyltransferase 2-like" evidence="1">
    <location>
        <begin position="15"/>
        <end position="140"/>
    </location>
</feature>
<proteinExistence type="predicted"/>
<dbReference type="STRING" id="159291.SAMN05920897_10724"/>
<dbReference type="Proteomes" id="UP000186400">
    <property type="component" value="Unassembled WGS sequence"/>
</dbReference>
<dbReference type="SUPFAM" id="SSF53448">
    <property type="entry name" value="Nucleotide-diphospho-sugar transferases"/>
    <property type="match status" value="1"/>
</dbReference>
<dbReference type="OrthoDB" id="9768769at2"/>
<dbReference type="InterPro" id="IPR001173">
    <property type="entry name" value="Glyco_trans_2-like"/>
</dbReference>
<dbReference type="PANTHER" id="PTHR43646">
    <property type="entry name" value="GLYCOSYLTRANSFERASE"/>
    <property type="match status" value="1"/>
</dbReference>
<dbReference type="GO" id="GO:0016740">
    <property type="term" value="F:transferase activity"/>
    <property type="evidence" value="ECO:0007669"/>
    <property type="project" value="UniProtKB-KW"/>
</dbReference>
<dbReference type="Gene3D" id="3.90.550.10">
    <property type="entry name" value="Spore Coat Polysaccharide Biosynthesis Protein SpsA, Chain A"/>
    <property type="match status" value="1"/>
</dbReference>
<dbReference type="Pfam" id="PF00535">
    <property type="entry name" value="Glycos_transf_2"/>
    <property type="match status" value="1"/>
</dbReference>